<dbReference type="InterPro" id="IPR003593">
    <property type="entry name" value="AAA+_ATPase"/>
</dbReference>
<reference evidence="3" key="1">
    <citation type="submission" date="2013-08" db="EMBL/GenBank/DDBJ databases">
        <authorList>
            <person name="Mendez C."/>
            <person name="Richter M."/>
            <person name="Ferrer M."/>
            <person name="Sanchez J."/>
        </authorList>
    </citation>
    <scope>NUCLEOTIDE SEQUENCE</scope>
</reference>
<dbReference type="Pfam" id="PF00437">
    <property type="entry name" value="T2SSE"/>
    <property type="match status" value="1"/>
</dbReference>
<feature type="domain" description="AAA+ ATPase" evidence="2">
    <location>
        <begin position="132"/>
        <end position="264"/>
    </location>
</feature>
<dbReference type="SUPFAM" id="SSF52540">
    <property type="entry name" value="P-loop containing nucleoside triphosphate hydrolases"/>
    <property type="match status" value="1"/>
</dbReference>
<proteinExistence type="inferred from homology"/>
<dbReference type="InterPro" id="IPR050921">
    <property type="entry name" value="T4SS_GSP_E_ATPase"/>
</dbReference>
<dbReference type="GO" id="GO:0016887">
    <property type="term" value="F:ATP hydrolysis activity"/>
    <property type="evidence" value="ECO:0007669"/>
    <property type="project" value="InterPro"/>
</dbReference>
<gene>
    <name evidence="3" type="ORF">B1A_13297</name>
</gene>
<dbReference type="CDD" id="cd01130">
    <property type="entry name" value="VirB11-like_ATPase"/>
    <property type="match status" value="1"/>
</dbReference>
<comment type="caution">
    <text evidence="3">The sequence shown here is derived from an EMBL/GenBank/DDBJ whole genome shotgun (WGS) entry which is preliminary data.</text>
</comment>
<dbReference type="Gene3D" id="3.40.50.300">
    <property type="entry name" value="P-loop containing nucleotide triphosphate hydrolases"/>
    <property type="match status" value="1"/>
</dbReference>
<protein>
    <submittedName>
        <fullName evidence="3">Type II/IV secretion system protein E</fullName>
    </submittedName>
</protein>
<dbReference type="SMART" id="SM00382">
    <property type="entry name" value="AAA"/>
    <property type="match status" value="1"/>
</dbReference>
<accession>T1BCY1</accession>
<feature type="non-terminal residue" evidence="3">
    <location>
        <position position="264"/>
    </location>
</feature>
<comment type="similarity">
    <text evidence="1">Belongs to the GSP E family.</text>
</comment>
<dbReference type="EMBL" id="AUZX01009721">
    <property type="protein sequence ID" value="EQD50899.1"/>
    <property type="molecule type" value="Genomic_DNA"/>
</dbReference>
<evidence type="ECO:0000259" key="2">
    <source>
        <dbReference type="SMART" id="SM00382"/>
    </source>
</evidence>
<dbReference type="Gene3D" id="3.30.450.90">
    <property type="match status" value="1"/>
</dbReference>
<feature type="non-terminal residue" evidence="3">
    <location>
        <position position="1"/>
    </location>
</feature>
<organism evidence="3">
    <name type="scientific">mine drainage metagenome</name>
    <dbReference type="NCBI Taxonomy" id="410659"/>
    <lineage>
        <taxon>unclassified sequences</taxon>
        <taxon>metagenomes</taxon>
        <taxon>ecological metagenomes</taxon>
    </lineage>
</organism>
<reference evidence="3" key="2">
    <citation type="journal article" date="2014" name="ISME J.">
        <title>Microbial stratification in low pH oxic and suboxic macroscopic growths along an acid mine drainage.</title>
        <authorList>
            <person name="Mendez-Garcia C."/>
            <person name="Mesa V."/>
            <person name="Sprenger R.R."/>
            <person name="Richter M."/>
            <person name="Diez M.S."/>
            <person name="Solano J."/>
            <person name="Bargiela R."/>
            <person name="Golyshina O.V."/>
            <person name="Manteca A."/>
            <person name="Ramos J.L."/>
            <person name="Gallego J.R."/>
            <person name="Llorente I."/>
            <person name="Martins Dos Santos V.A."/>
            <person name="Jensen O.N."/>
            <person name="Pelaez A.I."/>
            <person name="Sanchez J."/>
            <person name="Ferrer M."/>
        </authorList>
    </citation>
    <scope>NUCLEOTIDE SEQUENCE</scope>
</reference>
<dbReference type="PANTHER" id="PTHR30486:SF6">
    <property type="entry name" value="TYPE IV PILUS RETRACTATION ATPASE PILT"/>
    <property type="match status" value="1"/>
</dbReference>
<evidence type="ECO:0000256" key="1">
    <source>
        <dbReference type="ARBA" id="ARBA00006611"/>
    </source>
</evidence>
<evidence type="ECO:0000313" key="3">
    <source>
        <dbReference type="EMBL" id="EQD50899.1"/>
    </source>
</evidence>
<name>T1BCY1_9ZZZZ</name>
<dbReference type="PANTHER" id="PTHR30486">
    <property type="entry name" value="TWITCHING MOTILITY PROTEIN PILT"/>
    <property type="match status" value="1"/>
</dbReference>
<sequence length="264" mass="28305">LSQVTPLGPLAELLGDPLVEEVIVNGPREILVVRDGVQEESGVEFASEEALLTTVQQLLGTGSSHLDRASPMVTATLDDGSRLNAVLPPVAVPMAVTIRRHQLARFGRLADLAQVGTLPWELIPLLQAAVRSRLSLIVSGSTGSGKTTLLRLLIGEVPSFERIITIEDQRELHLRTISGGRPNTISLEARDANTEGRGEVTIQQLVRNALRQRPDRIFVGECRGAEALDVVDAMGTGHDGSGTTLHANSARDALARLAALVRRH</sequence>
<dbReference type="AlphaFoldDB" id="T1BCY1"/>
<dbReference type="InterPro" id="IPR027417">
    <property type="entry name" value="P-loop_NTPase"/>
</dbReference>
<dbReference type="InterPro" id="IPR001482">
    <property type="entry name" value="T2SS/T4SS_dom"/>
</dbReference>